<proteinExistence type="predicted"/>
<feature type="region of interest" description="Disordered" evidence="1">
    <location>
        <begin position="186"/>
        <end position="249"/>
    </location>
</feature>
<evidence type="ECO:0000256" key="1">
    <source>
        <dbReference type="SAM" id="MobiDB-lite"/>
    </source>
</evidence>
<sequence>MKPKPSCIKSMVVRMASCGTTTTSLCSQAVHHVEQLEEVHQDHGVGRGVQALQLHLGQRQRKVDQTLRRKHEGSPRMLQSAERTLMNPCSRALPRDREPKTKLRPQEVQNKFHMWPPEGAMRPLETDVDSLPSEISCGIKGQLLRGGVPRAPVEEDAEQHGDEEGGRRQLQEVAVDVGEVDALVQRARHGQRARRHGPETCRPQSALNTHGEQGLKQVEQHLERDPEEHEAERPGVPEGLGGGQRGGEVGQTGVLQVDLQNQEENPGRQEEQPEVHAWGRESSGVVGGAAAALLASFSSGRCGLASAGLASPSSFLRRRLLRLHRSLAFLKHKKIKVKRLHRARGSRGKHRVLHAVRHAIDEV</sequence>
<dbReference type="EMBL" id="SRLO01001558">
    <property type="protein sequence ID" value="TNN36881.1"/>
    <property type="molecule type" value="Genomic_DNA"/>
</dbReference>
<protein>
    <submittedName>
        <fullName evidence="2">Uncharacterized protein</fullName>
    </submittedName>
</protein>
<evidence type="ECO:0000313" key="2">
    <source>
        <dbReference type="EMBL" id="TNN36881.1"/>
    </source>
</evidence>
<keyword evidence="3" id="KW-1185">Reference proteome</keyword>
<name>A0A4Z2F7U4_9TELE</name>
<feature type="compositionally biased region" description="Gly residues" evidence="1">
    <location>
        <begin position="238"/>
        <end position="249"/>
    </location>
</feature>
<feature type="compositionally biased region" description="Basic and acidic residues" evidence="1">
    <location>
        <begin position="218"/>
        <end position="235"/>
    </location>
</feature>
<accession>A0A4Z2F7U4</accession>
<comment type="caution">
    <text evidence="2">The sequence shown here is derived from an EMBL/GenBank/DDBJ whole genome shotgun (WGS) entry which is preliminary data.</text>
</comment>
<feature type="compositionally biased region" description="Basic residues" evidence="1">
    <location>
        <begin position="186"/>
        <end position="195"/>
    </location>
</feature>
<organism evidence="2 3">
    <name type="scientific">Liparis tanakae</name>
    <name type="common">Tanaka's snailfish</name>
    <dbReference type="NCBI Taxonomy" id="230148"/>
    <lineage>
        <taxon>Eukaryota</taxon>
        <taxon>Metazoa</taxon>
        <taxon>Chordata</taxon>
        <taxon>Craniata</taxon>
        <taxon>Vertebrata</taxon>
        <taxon>Euteleostomi</taxon>
        <taxon>Actinopterygii</taxon>
        <taxon>Neopterygii</taxon>
        <taxon>Teleostei</taxon>
        <taxon>Neoteleostei</taxon>
        <taxon>Acanthomorphata</taxon>
        <taxon>Eupercaria</taxon>
        <taxon>Perciformes</taxon>
        <taxon>Cottioidei</taxon>
        <taxon>Cottales</taxon>
        <taxon>Liparidae</taxon>
        <taxon>Liparis</taxon>
    </lineage>
</organism>
<reference evidence="2 3" key="1">
    <citation type="submission" date="2019-03" db="EMBL/GenBank/DDBJ databases">
        <title>First draft genome of Liparis tanakae, snailfish: a comprehensive survey of snailfish specific genes.</title>
        <authorList>
            <person name="Kim W."/>
            <person name="Song I."/>
            <person name="Jeong J.-H."/>
            <person name="Kim D."/>
            <person name="Kim S."/>
            <person name="Ryu S."/>
            <person name="Song J.Y."/>
            <person name="Lee S.K."/>
        </authorList>
    </citation>
    <scope>NUCLEOTIDE SEQUENCE [LARGE SCALE GENOMIC DNA]</scope>
    <source>
        <tissue evidence="2">Muscle</tissue>
    </source>
</reference>
<dbReference type="Proteomes" id="UP000314294">
    <property type="component" value="Unassembled WGS sequence"/>
</dbReference>
<dbReference type="AlphaFoldDB" id="A0A4Z2F7U4"/>
<gene>
    <name evidence="2" type="ORF">EYF80_052947</name>
</gene>
<evidence type="ECO:0000313" key="3">
    <source>
        <dbReference type="Proteomes" id="UP000314294"/>
    </source>
</evidence>
<feature type="compositionally biased region" description="Polar residues" evidence="1">
    <location>
        <begin position="202"/>
        <end position="211"/>
    </location>
</feature>